<dbReference type="PANTHER" id="PTHR13211:SF0">
    <property type="entry name" value="TELOMERASE CAJAL BODY PROTEIN 1"/>
    <property type="match status" value="1"/>
</dbReference>
<dbReference type="SUPFAM" id="SSF50978">
    <property type="entry name" value="WD40 repeat-like"/>
    <property type="match status" value="1"/>
</dbReference>
<dbReference type="AlphaFoldDB" id="A0A9W9CAY4"/>
<reference evidence="2" key="1">
    <citation type="submission" date="2022-10" db="EMBL/GenBank/DDBJ databases">
        <title>Tapping the CABI collections for fungal endophytes: first genome assemblies for Collariella, Neodidymelliopsis, Ascochyta clinopodiicola, Didymella pomorum, Didymosphaeria variabile, Neocosmospora piperis and Neocucurbitaria cava.</title>
        <authorList>
            <person name="Hill R."/>
        </authorList>
    </citation>
    <scope>NUCLEOTIDE SEQUENCE</scope>
    <source>
        <strain evidence="2">IMI 356815</strain>
    </source>
</reference>
<dbReference type="PANTHER" id="PTHR13211">
    <property type="entry name" value="TELOMERASE CAJAL BODY PROTEIN 1"/>
    <property type="match status" value="1"/>
</dbReference>
<proteinExistence type="predicted"/>
<evidence type="ECO:0008006" key="4">
    <source>
        <dbReference type="Google" id="ProtNLM"/>
    </source>
</evidence>
<name>A0A9W9CAY4_9PLEO</name>
<dbReference type="InterPro" id="IPR051150">
    <property type="entry name" value="SWT21/TCAB1_mRNA_Telomere"/>
</dbReference>
<dbReference type="Gene3D" id="2.130.10.10">
    <property type="entry name" value="YVTN repeat-like/Quinoprotein amine dehydrogenase"/>
    <property type="match status" value="1"/>
</dbReference>
<evidence type="ECO:0000256" key="1">
    <source>
        <dbReference type="SAM" id="MobiDB-lite"/>
    </source>
</evidence>
<sequence length="446" mass="48911">MSGGVGMRTWCAASTASRDSTAHKEPGDEEQNSSDETKQYADDTVSCISEAQLSPDGTCIFTTDYSRKFSVYPFTSNIAAEQKQQRLVPYAQFPSSDPIWAFAVNPYFNVNDHSTSTVLISRKDQYIGLHNALWDISKNQESVQKSSQTGPVDISSKITSYKLVDKLTEAVKAPISLAWSPCGAYFYAGQKNEIAVFDLTYTDDPVSKIRTIPSTRNKLKGGGWGFKGDVSALAPSTTNAEMLAAGTRSRYVGIYDVQSNTEITHFPLPGMINGRRIKNDKLQDVIGEGVTQLKWSPDGTYLYVAERTSDALLIYDVRNFSLALAHCAGRKALTRQKMCFDVWAQKDEYNTGGSHEIWAGGTDGKVRVWRNPCLREGAVEADEVIDVGEDPVSNVLVHPYGHAAVVSRGRYEVGGEQEGKGITRVGTTHPTYSEWGCLDILGLGGY</sequence>
<dbReference type="OrthoDB" id="239865at2759"/>
<evidence type="ECO:0000313" key="3">
    <source>
        <dbReference type="Proteomes" id="UP001140513"/>
    </source>
</evidence>
<keyword evidence="3" id="KW-1185">Reference proteome</keyword>
<dbReference type="GeneID" id="80908618"/>
<dbReference type="EMBL" id="JAPEUX010000004">
    <property type="protein sequence ID" value="KAJ4353360.1"/>
    <property type="molecule type" value="Genomic_DNA"/>
</dbReference>
<feature type="region of interest" description="Disordered" evidence="1">
    <location>
        <begin position="1"/>
        <end position="39"/>
    </location>
</feature>
<gene>
    <name evidence="2" type="ORF">N0V89_005088</name>
</gene>
<evidence type="ECO:0000313" key="2">
    <source>
        <dbReference type="EMBL" id="KAJ4353360.1"/>
    </source>
</evidence>
<protein>
    <recommendedName>
        <fullName evidence="4">WD40 repeat-like protein</fullName>
    </recommendedName>
</protein>
<accession>A0A9W9CAY4</accession>
<dbReference type="InterPro" id="IPR036322">
    <property type="entry name" value="WD40_repeat_dom_sf"/>
</dbReference>
<organism evidence="2 3">
    <name type="scientific">Didymosphaeria variabile</name>
    <dbReference type="NCBI Taxonomy" id="1932322"/>
    <lineage>
        <taxon>Eukaryota</taxon>
        <taxon>Fungi</taxon>
        <taxon>Dikarya</taxon>
        <taxon>Ascomycota</taxon>
        <taxon>Pezizomycotina</taxon>
        <taxon>Dothideomycetes</taxon>
        <taxon>Pleosporomycetidae</taxon>
        <taxon>Pleosporales</taxon>
        <taxon>Massarineae</taxon>
        <taxon>Didymosphaeriaceae</taxon>
        <taxon>Didymosphaeria</taxon>
    </lineage>
</organism>
<dbReference type="Proteomes" id="UP001140513">
    <property type="component" value="Unassembled WGS sequence"/>
</dbReference>
<dbReference type="InterPro" id="IPR015943">
    <property type="entry name" value="WD40/YVTN_repeat-like_dom_sf"/>
</dbReference>
<comment type="caution">
    <text evidence="2">The sequence shown here is derived from an EMBL/GenBank/DDBJ whole genome shotgun (WGS) entry which is preliminary data.</text>
</comment>
<dbReference type="RefSeq" id="XP_056071134.1">
    <property type="nucleotide sequence ID" value="XM_056213867.1"/>
</dbReference>